<evidence type="ECO:0000313" key="2">
    <source>
        <dbReference type="EMBL" id="QQL45942.1"/>
    </source>
</evidence>
<dbReference type="EMBL" id="CP066776">
    <property type="protein sequence ID" value="QQL45942.1"/>
    <property type="molecule type" value="Genomic_DNA"/>
</dbReference>
<proteinExistence type="predicted"/>
<feature type="domain" description="EamA" evidence="1">
    <location>
        <begin position="11"/>
        <end position="135"/>
    </location>
</feature>
<dbReference type="PANTHER" id="PTHR22911">
    <property type="entry name" value="ACYL-MALONYL CONDENSING ENZYME-RELATED"/>
    <property type="match status" value="1"/>
</dbReference>
<protein>
    <submittedName>
        <fullName evidence="2">DMT family transporter</fullName>
    </submittedName>
</protein>
<dbReference type="AlphaFoldDB" id="A0A6B3LCC8"/>
<dbReference type="InterPro" id="IPR000620">
    <property type="entry name" value="EamA_dom"/>
</dbReference>
<evidence type="ECO:0000259" key="1">
    <source>
        <dbReference type="Pfam" id="PF00892"/>
    </source>
</evidence>
<dbReference type="KEGG" id="soa:G3M56_005010"/>
<reference evidence="2 3" key="1">
    <citation type="submission" date="2020-12" db="EMBL/GenBank/DDBJ databases">
        <title>Sulforoseuscoccus oceanibium gen. nov., sp. nov., a representative of the phylum Verrucomicrobia with special cytoplasmic membrane, and proposal of Sulforoseuscoccusaceae fam. nov.</title>
        <authorList>
            <person name="Xi F."/>
        </authorList>
    </citation>
    <scope>NUCLEOTIDE SEQUENCE [LARGE SCALE GENOMIC DNA]</scope>
    <source>
        <strain evidence="2 3">T37</strain>
    </source>
</reference>
<evidence type="ECO:0000313" key="3">
    <source>
        <dbReference type="Proteomes" id="UP000475117"/>
    </source>
</evidence>
<dbReference type="SUPFAM" id="SSF103481">
    <property type="entry name" value="Multidrug resistance efflux transporter EmrE"/>
    <property type="match status" value="2"/>
</dbReference>
<dbReference type="GO" id="GO:0016020">
    <property type="term" value="C:membrane"/>
    <property type="evidence" value="ECO:0007669"/>
    <property type="project" value="InterPro"/>
</dbReference>
<gene>
    <name evidence="2" type="ORF">G3M56_005010</name>
</gene>
<dbReference type="Pfam" id="PF00892">
    <property type="entry name" value="EamA"/>
    <property type="match status" value="2"/>
</dbReference>
<accession>A0A6B3LCC8</accession>
<dbReference type="PANTHER" id="PTHR22911:SF79">
    <property type="entry name" value="MOBA-LIKE NTP TRANSFERASE DOMAIN-CONTAINING PROTEIN"/>
    <property type="match status" value="1"/>
</dbReference>
<sequence>MEANRVDHLLLHFFVIVVGLTAILGKLIELPADQLVAWRTLAAAVVMGLVFYRVRFFRQPRKVILSYLGAGGVLGLHWLALYGAIKVSNVTVAVAGLSSAALFTALVEPVITGRRHSKLEVAIGGVVMIGLGLIVGFASEFGLGLVLGVTSALLAAIFPSMNKRFVDQGGNPLVITFHEMVGAFVVCAAVVLGRGEPVHMPTASDWLWLGVLVVLCTVFAFWMHTWLLRRMSAYTAALALSFEPVYAMVLAALFFGEHKMFSPWFYLGVVIIVLANWCYPVARKRQAMRQSAE</sequence>
<organism evidence="2 3">
    <name type="scientific">Sulfuriroseicoccus oceanibius</name>
    <dbReference type="NCBI Taxonomy" id="2707525"/>
    <lineage>
        <taxon>Bacteria</taxon>
        <taxon>Pseudomonadati</taxon>
        <taxon>Verrucomicrobiota</taxon>
        <taxon>Verrucomicrobiia</taxon>
        <taxon>Verrucomicrobiales</taxon>
        <taxon>Verrucomicrobiaceae</taxon>
        <taxon>Sulfuriroseicoccus</taxon>
    </lineage>
</organism>
<dbReference type="RefSeq" id="WP_164364095.1">
    <property type="nucleotide sequence ID" value="NZ_CP066776.1"/>
</dbReference>
<feature type="domain" description="EamA" evidence="1">
    <location>
        <begin position="143"/>
        <end position="275"/>
    </location>
</feature>
<keyword evidence="3" id="KW-1185">Reference proteome</keyword>
<dbReference type="Proteomes" id="UP000475117">
    <property type="component" value="Chromosome"/>
</dbReference>
<name>A0A6B3LCC8_9BACT</name>
<dbReference type="InterPro" id="IPR037185">
    <property type="entry name" value="EmrE-like"/>
</dbReference>